<dbReference type="PANTHER" id="PTHR33495">
    <property type="entry name" value="ANTI-SIGMA FACTOR ANTAGONIST TM_1081-RELATED-RELATED"/>
    <property type="match status" value="1"/>
</dbReference>
<dbReference type="PANTHER" id="PTHR33495:SF2">
    <property type="entry name" value="ANTI-SIGMA FACTOR ANTAGONIST TM_1081-RELATED"/>
    <property type="match status" value="1"/>
</dbReference>
<feature type="domain" description="STAS" evidence="1">
    <location>
        <begin position="2"/>
        <end position="108"/>
    </location>
</feature>
<dbReference type="PROSITE" id="PS50801">
    <property type="entry name" value="STAS"/>
    <property type="match status" value="1"/>
</dbReference>
<accession>A0ABT4YW46</accession>
<evidence type="ECO:0000313" key="3">
    <source>
        <dbReference type="Proteomes" id="UP001210678"/>
    </source>
</evidence>
<comment type="caution">
    <text evidence="2">The sequence shown here is derived from an EMBL/GenBank/DDBJ whole genome shotgun (WGS) entry which is preliminary data.</text>
</comment>
<evidence type="ECO:0000313" key="2">
    <source>
        <dbReference type="EMBL" id="MDB1125733.1"/>
    </source>
</evidence>
<dbReference type="Gene3D" id="3.30.750.24">
    <property type="entry name" value="STAS domain"/>
    <property type="match status" value="1"/>
</dbReference>
<proteinExistence type="predicted"/>
<dbReference type="EMBL" id="JAQLOI010000003">
    <property type="protein sequence ID" value="MDB1125733.1"/>
    <property type="molecule type" value="Genomic_DNA"/>
</dbReference>
<sequence>MELRKIDANNTLLTLQLSGDLDANGSKEALPHIDQVLTEDNHPEIEIDLKHVSFLDSSGVGAIVYMYKRLIERERKMCIENVHGQPLEIITLLRINQAISVNKKREAA</sequence>
<dbReference type="CDD" id="cd07043">
    <property type="entry name" value="STAS_anti-anti-sigma_factors"/>
    <property type="match status" value="1"/>
</dbReference>
<organism evidence="2 3">
    <name type="scientific">Vibrio algarum</name>
    <dbReference type="NCBI Taxonomy" id="3020714"/>
    <lineage>
        <taxon>Bacteria</taxon>
        <taxon>Pseudomonadati</taxon>
        <taxon>Pseudomonadota</taxon>
        <taxon>Gammaproteobacteria</taxon>
        <taxon>Vibrionales</taxon>
        <taxon>Vibrionaceae</taxon>
        <taxon>Vibrio</taxon>
    </lineage>
</organism>
<name>A0ABT4YW46_9VIBR</name>
<dbReference type="Pfam" id="PF01740">
    <property type="entry name" value="STAS"/>
    <property type="match status" value="1"/>
</dbReference>
<dbReference type="RefSeq" id="WP_272139704.1">
    <property type="nucleotide sequence ID" value="NZ_JAQLOI010000003.1"/>
</dbReference>
<reference evidence="2 3" key="1">
    <citation type="submission" date="2023-01" db="EMBL/GenBank/DDBJ databases">
        <title>Vibrio sp. KJ40-1 sp.nov, isolated from marine algae.</title>
        <authorList>
            <person name="Butt M."/>
            <person name="Kim J.M.J."/>
            <person name="Jeon C.O.C."/>
        </authorList>
    </citation>
    <scope>NUCLEOTIDE SEQUENCE [LARGE SCALE GENOMIC DNA]</scope>
    <source>
        <strain evidence="2 3">KJ40-1</strain>
    </source>
</reference>
<keyword evidence="3" id="KW-1185">Reference proteome</keyword>
<dbReference type="Proteomes" id="UP001210678">
    <property type="component" value="Unassembled WGS sequence"/>
</dbReference>
<gene>
    <name evidence="2" type="ORF">PGX00_19555</name>
</gene>
<protein>
    <submittedName>
        <fullName evidence="2">STAS domain-containing protein</fullName>
    </submittedName>
</protein>
<dbReference type="InterPro" id="IPR002645">
    <property type="entry name" value="STAS_dom"/>
</dbReference>
<dbReference type="SUPFAM" id="SSF52091">
    <property type="entry name" value="SpoIIaa-like"/>
    <property type="match status" value="1"/>
</dbReference>
<evidence type="ECO:0000259" key="1">
    <source>
        <dbReference type="PROSITE" id="PS50801"/>
    </source>
</evidence>
<dbReference type="InterPro" id="IPR036513">
    <property type="entry name" value="STAS_dom_sf"/>
</dbReference>